<keyword evidence="2" id="KW-1185">Reference proteome</keyword>
<name>A0AAN7YTB3_9MYCE</name>
<dbReference type="AlphaFoldDB" id="A0AAN7YTB3"/>
<dbReference type="EMBL" id="JAVFKY010000006">
    <property type="protein sequence ID" value="KAK5574657.1"/>
    <property type="molecule type" value="Genomic_DNA"/>
</dbReference>
<evidence type="ECO:0000313" key="1">
    <source>
        <dbReference type="EMBL" id="KAK5574657.1"/>
    </source>
</evidence>
<dbReference type="Proteomes" id="UP001344447">
    <property type="component" value="Unassembled WGS sequence"/>
</dbReference>
<gene>
    <name evidence="1" type="ORF">RB653_009910</name>
</gene>
<proteinExistence type="predicted"/>
<accession>A0AAN7YTB3</accession>
<reference evidence="1 2" key="1">
    <citation type="submission" date="2023-11" db="EMBL/GenBank/DDBJ databases">
        <title>Dfirmibasis_genome.</title>
        <authorList>
            <person name="Edelbroek B."/>
            <person name="Kjellin J."/>
            <person name="Jerlstrom-Hultqvist J."/>
            <person name="Soderbom F."/>
        </authorList>
    </citation>
    <scope>NUCLEOTIDE SEQUENCE [LARGE SCALE GENOMIC DNA]</scope>
    <source>
        <strain evidence="1 2">TNS-C-14</strain>
    </source>
</reference>
<evidence type="ECO:0000313" key="2">
    <source>
        <dbReference type="Proteomes" id="UP001344447"/>
    </source>
</evidence>
<organism evidence="1 2">
    <name type="scientific">Dictyostelium firmibasis</name>
    <dbReference type="NCBI Taxonomy" id="79012"/>
    <lineage>
        <taxon>Eukaryota</taxon>
        <taxon>Amoebozoa</taxon>
        <taxon>Evosea</taxon>
        <taxon>Eumycetozoa</taxon>
        <taxon>Dictyostelia</taxon>
        <taxon>Dictyosteliales</taxon>
        <taxon>Dictyosteliaceae</taxon>
        <taxon>Dictyostelium</taxon>
    </lineage>
</organism>
<protein>
    <submittedName>
        <fullName evidence="1">Uncharacterized protein</fullName>
    </submittedName>
</protein>
<sequence>MWMAPFPNFDFLDVIDYYQGCTLLDNKNIKDLFGVNILDLNFPREKRTYIPGNSEKNEEK</sequence>
<comment type="caution">
    <text evidence="1">The sequence shown here is derived from an EMBL/GenBank/DDBJ whole genome shotgun (WGS) entry which is preliminary data.</text>
</comment>